<accession>A0A7W4JHQ6</accession>
<protein>
    <submittedName>
        <fullName evidence="2">Helix-turn-helix transcriptional regulator</fullName>
    </submittedName>
</protein>
<dbReference type="SMART" id="SM00530">
    <property type="entry name" value="HTH_XRE"/>
    <property type="match status" value="1"/>
</dbReference>
<dbReference type="Pfam" id="PF01381">
    <property type="entry name" value="HTH_3"/>
    <property type="match status" value="1"/>
</dbReference>
<dbReference type="EMBL" id="JABEQI010000001">
    <property type="protein sequence ID" value="MBB2184835.1"/>
    <property type="molecule type" value="Genomic_DNA"/>
</dbReference>
<dbReference type="PROSITE" id="PS50943">
    <property type="entry name" value="HTH_CROC1"/>
    <property type="match status" value="1"/>
</dbReference>
<gene>
    <name evidence="2" type="ORF">HLH32_00240</name>
</gene>
<dbReference type="Proteomes" id="UP000562982">
    <property type="component" value="Unassembled WGS sequence"/>
</dbReference>
<evidence type="ECO:0000313" key="2">
    <source>
        <dbReference type="EMBL" id="MBB2184835.1"/>
    </source>
</evidence>
<dbReference type="InterPro" id="IPR001387">
    <property type="entry name" value="Cro/C1-type_HTH"/>
</dbReference>
<dbReference type="RefSeq" id="WP_114724970.1">
    <property type="nucleotide sequence ID" value="NZ_BJMI01000015.1"/>
</dbReference>
<dbReference type="OrthoDB" id="3782725at2"/>
<evidence type="ECO:0000313" key="3">
    <source>
        <dbReference type="Proteomes" id="UP000562982"/>
    </source>
</evidence>
<reference evidence="2 3" key="1">
    <citation type="submission" date="2020-04" db="EMBL/GenBank/DDBJ databases">
        <title>Description of novel Gluconacetobacter.</title>
        <authorList>
            <person name="Sombolestani A."/>
        </authorList>
    </citation>
    <scope>NUCLEOTIDE SEQUENCE [LARGE SCALE GENOMIC DNA]</scope>
    <source>
        <strain evidence="2 3">LMG 1382</strain>
    </source>
</reference>
<feature type="domain" description="HTH cro/C1-type" evidence="1">
    <location>
        <begin position="10"/>
        <end position="63"/>
    </location>
</feature>
<dbReference type="InterPro" id="IPR010982">
    <property type="entry name" value="Lambda_DNA-bd_dom_sf"/>
</dbReference>
<dbReference type="CDD" id="cd00093">
    <property type="entry name" value="HTH_XRE"/>
    <property type="match status" value="1"/>
</dbReference>
<dbReference type="Gene3D" id="1.10.260.40">
    <property type="entry name" value="lambda repressor-like DNA-binding domains"/>
    <property type="match status" value="1"/>
</dbReference>
<dbReference type="AlphaFoldDB" id="A0A7W4JHQ6"/>
<dbReference type="GO" id="GO:0003677">
    <property type="term" value="F:DNA binding"/>
    <property type="evidence" value="ECO:0007669"/>
    <property type="project" value="InterPro"/>
</dbReference>
<dbReference type="SUPFAM" id="SSF47413">
    <property type="entry name" value="lambda repressor-like DNA-binding domains"/>
    <property type="match status" value="1"/>
</dbReference>
<organism evidence="2 3">
    <name type="scientific">Gluconacetobacter liquefaciens</name>
    <name type="common">Acetobacter liquefaciens</name>
    <dbReference type="NCBI Taxonomy" id="89584"/>
    <lineage>
        <taxon>Bacteria</taxon>
        <taxon>Pseudomonadati</taxon>
        <taxon>Pseudomonadota</taxon>
        <taxon>Alphaproteobacteria</taxon>
        <taxon>Acetobacterales</taxon>
        <taxon>Acetobacteraceae</taxon>
        <taxon>Gluconacetobacter</taxon>
    </lineage>
</organism>
<proteinExistence type="predicted"/>
<evidence type="ECO:0000259" key="1">
    <source>
        <dbReference type="PROSITE" id="PS50943"/>
    </source>
</evidence>
<sequence>MKKDITPAQLRAARGLVDWTREQLADAAGTTVRTLARLERGETAPRLSTLCAIRSAFESVGVVFIPENGGGVGVRLKK</sequence>
<comment type="caution">
    <text evidence="2">The sequence shown here is derived from an EMBL/GenBank/DDBJ whole genome shotgun (WGS) entry which is preliminary data.</text>
</comment>
<name>A0A7W4JHQ6_GLULI</name>